<keyword evidence="2" id="KW-1185">Reference proteome</keyword>
<feature type="non-terminal residue" evidence="1">
    <location>
        <position position="54"/>
    </location>
</feature>
<accession>A0AAN8X1C6</accession>
<gene>
    <name evidence="1" type="ORF">SK128_013858</name>
</gene>
<dbReference type="EMBL" id="JAXCGZ010015456">
    <property type="protein sequence ID" value="KAK7070249.1"/>
    <property type="molecule type" value="Genomic_DNA"/>
</dbReference>
<dbReference type="Proteomes" id="UP001381693">
    <property type="component" value="Unassembled WGS sequence"/>
</dbReference>
<comment type="caution">
    <text evidence="1">The sequence shown here is derived from an EMBL/GenBank/DDBJ whole genome shotgun (WGS) entry which is preliminary data.</text>
</comment>
<evidence type="ECO:0000313" key="2">
    <source>
        <dbReference type="Proteomes" id="UP001381693"/>
    </source>
</evidence>
<sequence>MFQIKYLTVDEISTGLADHTAFLEKVPEGVKLPVKEIGMEPRSHFLRGDIKQGL</sequence>
<protein>
    <submittedName>
        <fullName evidence="1">Uncharacterized protein</fullName>
    </submittedName>
</protein>
<evidence type="ECO:0000313" key="1">
    <source>
        <dbReference type="EMBL" id="KAK7070249.1"/>
    </source>
</evidence>
<reference evidence="1 2" key="1">
    <citation type="submission" date="2023-11" db="EMBL/GenBank/DDBJ databases">
        <title>Halocaridina rubra genome assembly.</title>
        <authorList>
            <person name="Smith C."/>
        </authorList>
    </citation>
    <scope>NUCLEOTIDE SEQUENCE [LARGE SCALE GENOMIC DNA]</scope>
    <source>
        <strain evidence="1">EP-1</strain>
        <tissue evidence="1">Whole</tissue>
    </source>
</reference>
<organism evidence="1 2">
    <name type="scientific">Halocaridina rubra</name>
    <name type="common">Hawaiian red shrimp</name>
    <dbReference type="NCBI Taxonomy" id="373956"/>
    <lineage>
        <taxon>Eukaryota</taxon>
        <taxon>Metazoa</taxon>
        <taxon>Ecdysozoa</taxon>
        <taxon>Arthropoda</taxon>
        <taxon>Crustacea</taxon>
        <taxon>Multicrustacea</taxon>
        <taxon>Malacostraca</taxon>
        <taxon>Eumalacostraca</taxon>
        <taxon>Eucarida</taxon>
        <taxon>Decapoda</taxon>
        <taxon>Pleocyemata</taxon>
        <taxon>Caridea</taxon>
        <taxon>Atyoidea</taxon>
        <taxon>Atyidae</taxon>
        <taxon>Halocaridina</taxon>
    </lineage>
</organism>
<proteinExistence type="predicted"/>
<dbReference type="AlphaFoldDB" id="A0AAN8X1C6"/>
<name>A0AAN8X1C6_HALRR</name>